<proteinExistence type="predicted"/>
<protein>
    <submittedName>
        <fullName evidence="1">Uncharacterized protein</fullName>
    </submittedName>
</protein>
<dbReference type="EMBL" id="JALNTZ010000007">
    <property type="protein sequence ID" value="KAJ3646459.1"/>
    <property type="molecule type" value="Genomic_DNA"/>
</dbReference>
<accession>A0AA38HZH8</accession>
<reference evidence="1" key="1">
    <citation type="journal article" date="2023" name="G3 (Bethesda)">
        <title>Whole genome assemblies of Zophobas morio and Tenebrio molitor.</title>
        <authorList>
            <person name="Kaur S."/>
            <person name="Stinson S.A."/>
            <person name="diCenzo G.C."/>
        </authorList>
    </citation>
    <scope>NUCLEOTIDE SEQUENCE</scope>
    <source>
        <strain evidence="1">QUZm001</strain>
    </source>
</reference>
<keyword evidence="2" id="KW-1185">Reference proteome</keyword>
<comment type="caution">
    <text evidence="1">The sequence shown here is derived from an EMBL/GenBank/DDBJ whole genome shotgun (WGS) entry which is preliminary data.</text>
</comment>
<name>A0AA38HZH8_9CUCU</name>
<dbReference type="Proteomes" id="UP001168821">
    <property type="component" value="Unassembled WGS sequence"/>
</dbReference>
<organism evidence="1 2">
    <name type="scientific">Zophobas morio</name>
    <dbReference type="NCBI Taxonomy" id="2755281"/>
    <lineage>
        <taxon>Eukaryota</taxon>
        <taxon>Metazoa</taxon>
        <taxon>Ecdysozoa</taxon>
        <taxon>Arthropoda</taxon>
        <taxon>Hexapoda</taxon>
        <taxon>Insecta</taxon>
        <taxon>Pterygota</taxon>
        <taxon>Neoptera</taxon>
        <taxon>Endopterygota</taxon>
        <taxon>Coleoptera</taxon>
        <taxon>Polyphaga</taxon>
        <taxon>Cucujiformia</taxon>
        <taxon>Tenebrionidae</taxon>
        <taxon>Zophobas</taxon>
    </lineage>
</organism>
<gene>
    <name evidence="1" type="ORF">Zmor_024047</name>
</gene>
<evidence type="ECO:0000313" key="2">
    <source>
        <dbReference type="Proteomes" id="UP001168821"/>
    </source>
</evidence>
<evidence type="ECO:0000313" key="1">
    <source>
        <dbReference type="EMBL" id="KAJ3646459.1"/>
    </source>
</evidence>
<sequence length="92" mass="10578">MFILLNVDIFMSYYRNGIFVNGGFVYSVTACKEKYLAKYPDLQIQETWLEAHIRDVINRFVRTGSVNIGKFPGGPSVFEEIVDDLRQIAQNP</sequence>
<dbReference type="AlphaFoldDB" id="A0AA38HZH8"/>